<feature type="transmembrane region" description="Helical" evidence="1">
    <location>
        <begin position="21"/>
        <end position="44"/>
    </location>
</feature>
<evidence type="ECO:0000256" key="1">
    <source>
        <dbReference type="SAM" id="Phobius"/>
    </source>
</evidence>
<protein>
    <submittedName>
        <fullName evidence="2">Uncharacterized protein</fullName>
    </submittedName>
</protein>
<name>A0AAJ4TDS0_AGRTU</name>
<reference evidence="2" key="1">
    <citation type="submission" date="2020-02" db="EMBL/GenBank/DDBJ databases">
        <title>Unexpected conservation and global transmission of agrobacterial virulence plasmids.</title>
        <authorList>
            <person name="Weisberg A.J."/>
            <person name="Davis E.W. II"/>
            <person name="Tabima J.R."/>
            <person name="Belcher M.S."/>
            <person name="Miller M."/>
            <person name="Kuo C.-H."/>
            <person name="Loper J.E."/>
            <person name="Grunwald N.J."/>
            <person name="Putnam M.L."/>
            <person name="Chang J.H."/>
        </authorList>
    </citation>
    <scope>NUCLEOTIDE SEQUENCE</scope>
    <source>
        <strain evidence="2">Q15/94</strain>
        <plasmid evidence="2">pQ15_94_5</plasmid>
    </source>
</reference>
<keyword evidence="1" id="KW-0812">Transmembrane</keyword>
<organism evidence="2 3">
    <name type="scientific">Agrobacterium tumefaciens</name>
    <dbReference type="NCBI Taxonomy" id="358"/>
    <lineage>
        <taxon>Bacteria</taxon>
        <taxon>Pseudomonadati</taxon>
        <taxon>Pseudomonadota</taxon>
        <taxon>Alphaproteobacteria</taxon>
        <taxon>Hyphomicrobiales</taxon>
        <taxon>Rhizobiaceae</taxon>
        <taxon>Rhizobium/Agrobacterium group</taxon>
        <taxon>Agrobacterium</taxon>
        <taxon>Agrobacterium tumefaciens complex</taxon>
    </lineage>
</organism>
<dbReference type="AlphaFoldDB" id="A0AAJ4TDS0"/>
<dbReference type="RefSeq" id="WP_333723082.1">
    <property type="nucleotide sequence ID" value="NZ_CP049222.1"/>
</dbReference>
<keyword evidence="1" id="KW-0472">Membrane</keyword>
<gene>
    <name evidence="2" type="ORF">G6M86_29365</name>
</gene>
<evidence type="ECO:0000313" key="2">
    <source>
        <dbReference type="EMBL" id="QTG17399.1"/>
    </source>
</evidence>
<sequence>MYERDRSKRQSGPPWQPTKAGRLVAWFDILIGLTLRSLLAWIGYVSADGILNWIAGNAGAVIENGKTIAGAGGR</sequence>
<dbReference type="Proteomes" id="UP000663946">
    <property type="component" value="Plasmid pQ15_94_5"/>
</dbReference>
<accession>A0AAJ4TDS0</accession>
<geneLocation type="plasmid" evidence="2 3">
    <name>pQ15_94_5</name>
</geneLocation>
<evidence type="ECO:0000313" key="3">
    <source>
        <dbReference type="Proteomes" id="UP000663946"/>
    </source>
</evidence>
<keyword evidence="1" id="KW-1133">Transmembrane helix</keyword>
<dbReference type="EMBL" id="CP049222">
    <property type="protein sequence ID" value="QTG17399.1"/>
    <property type="molecule type" value="Genomic_DNA"/>
</dbReference>
<proteinExistence type="predicted"/>
<keyword evidence="2" id="KW-0614">Plasmid</keyword>